<feature type="compositionally biased region" description="Polar residues" evidence="5">
    <location>
        <begin position="306"/>
        <end position="315"/>
    </location>
</feature>
<dbReference type="PANTHER" id="PTHR15654:SF1">
    <property type="entry name" value="COILED-COIL DOMAIN-CONTAINING PROTEIN 96"/>
    <property type="match status" value="1"/>
</dbReference>
<dbReference type="GO" id="GO:0036064">
    <property type="term" value="C:ciliary basal body"/>
    <property type="evidence" value="ECO:0007669"/>
    <property type="project" value="TreeGrafter"/>
</dbReference>
<feature type="coiled-coil region" evidence="4">
    <location>
        <begin position="525"/>
        <end position="615"/>
    </location>
</feature>
<evidence type="ECO:0000313" key="7">
    <source>
        <dbReference type="EMBL" id="ESO85024.1"/>
    </source>
</evidence>
<feature type="compositionally biased region" description="Basic and acidic residues" evidence="5">
    <location>
        <begin position="34"/>
        <end position="45"/>
    </location>
</feature>
<dbReference type="CTD" id="20240826"/>
<feature type="compositionally biased region" description="Low complexity" evidence="5">
    <location>
        <begin position="91"/>
        <end position="101"/>
    </location>
</feature>
<proteinExistence type="predicted"/>
<feature type="compositionally biased region" description="Basic and acidic residues" evidence="5">
    <location>
        <begin position="7"/>
        <end position="26"/>
    </location>
</feature>
<dbReference type="STRING" id="225164.V4B8G8"/>
<feature type="compositionally biased region" description="Polar residues" evidence="5">
    <location>
        <begin position="106"/>
        <end position="138"/>
    </location>
</feature>
<feature type="domain" description="CCDC113/CCDC96 coiled-coil" evidence="6">
    <location>
        <begin position="513"/>
        <end position="657"/>
    </location>
</feature>
<feature type="region of interest" description="Disordered" evidence="5">
    <location>
        <begin position="1"/>
        <end position="392"/>
    </location>
</feature>
<protein>
    <recommendedName>
        <fullName evidence="6">CCDC113/CCDC96 coiled-coil domain-containing protein</fullName>
    </recommendedName>
</protein>
<dbReference type="PANTHER" id="PTHR15654">
    <property type="entry name" value="COILED-COIL DOMAIN-CONTAINING PROTEIN 113-RELATED"/>
    <property type="match status" value="1"/>
</dbReference>
<keyword evidence="2 4" id="KW-0175">Coiled coil</keyword>
<evidence type="ECO:0000313" key="8">
    <source>
        <dbReference type="Proteomes" id="UP000030746"/>
    </source>
</evidence>
<dbReference type="KEGG" id="lgi:LOTGIDRAFT_168287"/>
<evidence type="ECO:0000259" key="6">
    <source>
        <dbReference type="Pfam" id="PF13870"/>
    </source>
</evidence>
<feature type="compositionally biased region" description="Basic and acidic residues" evidence="5">
    <location>
        <begin position="381"/>
        <end position="392"/>
    </location>
</feature>
<dbReference type="Proteomes" id="UP000030746">
    <property type="component" value="Unassembled WGS sequence"/>
</dbReference>
<evidence type="ECO:0000256" key="2">
    <source>
        <dbReference type="ARBA" id="ARBA00023054"/>
    </source>
</evidence>
<sequence length="671" mass="74530">MADGKEEETKAVEEVSETKEETKEDQPTEIEAAETPKDASEKTQDEPAEGTQEESPKVTEEETSAQGEDQTTETPNVGNNANDDVVKSNDNDNVTDIVVNDLAENANDNAQNIGDVSDNAQNVNDNTDVNDIAQNVNNENKEADDNTVKEGSAESGIPEVDQPEGTTLTDTGGDDQKQPEEPEAAKEQTEAPDEAGEKVEGEGAAVVESGEVKEDQNAEKVEGDETPQAEEKPSSEKGESPEEGAAPAGDGETPAGDGETPAGDNTTPAGDGETPAGDGETPGVESQPLSGEEQSPSGEQAEDSTKSPIPQSDTFTEGDRAESPVPQTVGEKLSRGPTPALDDMSREDTQTEMLEPGTPERPGTPVEGETQQDVQNEADEEKTPEPQFDREALIEKYNAALAEREQLKQQNYQLQHKLAEYFRKKKSDDRTDYDKNVTDQEQRYLKYMDQLQELQKLAKREKETYKLQINDLEDKCKERKKKVDEERNKFTEFKQVVALNSLNSRSGKPIPPKEELAEGLHLIDFEQLKIENQTYNEKIEERNEELLKLRKKITSTVQVLTHLKEKLQFVQAENQVQKKNLNDVEALVGQKRDILSRTKQARDSLRIDNHKLRQNCGLLGNEPLLRDFEERKDEGDDLKIKLEELRSIHAELALNCNQVRRKIEQARMGQV</sequence>
<dbReference type="GO" id="GO:0060271">
    <property type="term" value="P:cilium assembly"/>
    <property type="evidence" value="ECO:0007669"/>
    <property type="project" value="TreeGrafter"/>
</dbReference>
<organism evidence="7 8">
    <name type="scientific">Lottia gigantea</name>
    <name type="common">Giant owl limpet</name>
    <dbReference type="NCBI Taxonomy" id="225164"/>
    <lineage>
        <taxon>Eukaryota</taxon>
        <taxon>Metazoa</taxon>
        <taxon>Spiralia</taxon>
        <taxon>Lophotrochozoa</taxon>
        <taxon>Mollusca</taxon>
        <taxon>Gastropoda</taxon>
        <taxon>Patellogastropoda</taxon>
        <taxon>Lottioidea</taxon>
        <taxon>Lottiidae</taxon>
        <taxon>Lottia</taxon>
    </lineage>
</organism>
<name>V4B8G8_LOTGI</name>
<dbReference type="AlphaFoldDB" id="V4B8G8"/>
<dbReference type="EMBL" id="KB203357">
    <property type="protein sequence ID" value="ESO85024.1"/>
    <property type="molecule type" value="Genomic_DNA"/>
</dbReference>
<dbReference type="OMA" id="RLQQKCG"/>
<evidence type="ECO:0000256" key="5">
    <source>
        <dbReference type="SAM" id="MobiDB-lite"/>
    </source>
</evidence>
<gene>
    <name evidence="7" type="ORF">LOTGIDRAFT_168287</name>
</gene>
<evidence type="ECO:0000256" key="3">
    <source>
        <dbReference type="ARBA" id="ARBA00023273"/>
    </source>
</evidence>
<evidence type="ECO:0000256" key="1">
    <source>
        <dbReference type="ARBA" id="ARBA00004138"/>
    </source>
</evidence>
<dbReference type="OrthoDB" id="10254794at2759"/>
<evidence type="ECO:0000256" key="4">
    <source>
        <dbReference type="SAM" id="Coils"/>
    </source>
</evidence>
<reference evidence="7 8" key="1">
    <citation type="journal article" date="2013" name="Nature">
        <title>Insights into bilaterian evolution from three spiralian genomes.</title>
        <authorList>
            <person name="Simakov O."/>
            <person name="Marletaz F."/>
            <person name="Cho S.J."/>
            <person name="Edsinger-Gonzales E."/>
            <person name="Havlak P."/>
            <person name="Hellsten U."/>
            <person name="Kuo D.H."/>
            <person name="Larsson T."/>
            <person name="Lv J."/>
            <person name="Arendt D."/>
            <person name="Savage R."/>
            <person name="Osoegawa K."/>
            <person name="de Jong P."/>
            <person name="Grimwood J."/>
            <person name="Chapman J.A."/>
            <person name="Shapiro H."/>
            <person name="Aerts A."/>
            <person name="Otillar R.P."/>
            <person name="Terry A.Y."/>
            <person name="Boore J.L."/>
            <person name="Grigoriev I.V."/>
            <person name="Lindberg D.R."/>
            <person name="Seaver E.C."/>
            <person name="Weisblat D.A."/>
            <person name="Putnam N.H."/>
            <person name="Rokhsar D.S."/>
        </authorList>
    </citation>
    <scope>NUCLEOTIDE SEQUENCE [LARGE SCALE GENOMIC DNA]</scope>
</reference>
<feature type="compositionally biased region" description="Basic and acidic residues" evidence="5">
    <location>
        <begin position="210"/>
        <end position="240"/>
    </location>
</feature>
<dbReference type="InterPro" id="IPR025254">
    <property type="entry name" value="CCDC113/CCDC96_CC"/>
</dbReference>
<dbReference type="GO" id="GO:0005930">
    <property type="term" value="C:axoneme"/>
    <property type="evidence" value="ECO:0007669"/>
    <property type="project" value="TreeGrafter"/>
</dbReference>
<keyword evidence="3" id="KW-0966">Cell projection</keyword>
<comment type="subcellular location">
    <subcellularLocation>
        <location evidence="1">Cell projection</location>
        <location evidence="1">Cilium</location>
    </subcellularLocation>
</comment>
<dbReference type="GeneID" id="20240826"/>
<dbReference type="InterPro" id="IPR051885">
    <property type="entry name" value="CC_CF"/>
</dbReference>
<accession>V4B8G8</accession>
<feature type="compositionally biased region" description="Basic and acidic residues" evidence="5">
    <location>
        <begin position="174"/>
        <end position="201"/>
    </location>
</feature>
<dbReference type="Pfam" id="PF13870">
    <property type="entry name" value="CCDC113_CCDC96_CC"/>
    <property type="match status" value="1"/>
</dbReference>
<feature type="compositionally biased region" description="Polar residues" evidence="5">
    <location>
        <begin position="287"/>
        <end position="298"/>
    </location>
</feature>
<feature type="compositionally biased region" description="Polar residues" evidence="5">
    <location>
        <begin position="64"/>
        <end position="78"/>
    </location>
</feature>
<dbReference type="HOGENOM" id="CLU_026534_1_0_1"/>
<dbReference type="RefSeq" id="XP_009064404.1">
    <property type="nucleotide sequence ID" value="XM_009066156.1"/>
</dbReference>
<keyword evidence="8" id="KW-1185">Reference proteome</keyword>
<feature type="compositionally biased region" description="Basic and acidic residues" evidence="5">
    <location>
        <begin position="139"/>
        <end position="152"/>
    </location>
</feature>
<feature type="compositionally biased region" description="Low complexity" evidence="5">
    <location>
        <begin position="243"/>
        <end position="260"/>
    </location>
</feature>